<evidence type="ECO:0000313" key="1">
    <source>
        <dbReference type="EMBL" id="KAJ3552785.1"/>
    </source>
</evidence>
<sequence>MRLMSFVYFLPLFTPALFSALRVFGLLNHAYLTSGTVFLLGLVRFSIAFGGIRSGFHHVDNPVLPSSCFACSTVPDSVFFYREHITKHSEQSTDVFDSVSRTLHFIALLTPDLITLLLLITVRMLTSSIFKNARNERYLQPSGTEVASGVNIFFSLLPNIVISRFLINLREVNSPELRFNNVPHLSYVSALSIRIPPI</sequence>
<organism evidence="1 2">
    <name type="scientific">Phlebia brevispora</name>
    <dbReference type="NCBI Taxonomy" id="194682"/>
    <lineage>
        <taxon>Eukaryota</taxon>
        <taxon>Fungi</taxon>
        <taxon>Dikarya</taxon>
        <taxon>Basidiomycota</taxon>
        <taxon>Agaricomycotina</taxon>
        <taxon>Agaricomycetes</taxon>
        <taxon>Polyporales</taxon>
        <taxon>Meruliaceae</taxon>
        <taxon>Phlebia</taxon>
    </lineage>
</organism>
<reference evidence="1" key="1">
    <citation type="submission" date="2022-07" db="EMBL/GenBank/DDBJ databases">
        <title>Genome Sequence of Phlebia brevispora.</title>
        <authorList>
            <person name="Buettner E."/>
        </authorList>
    </citation>
    <scope>NUCLEOTIDE SEQUENCE</scope>
    <source>
        <strain evidence="1">MPL23</strain>
    </source>
</reference>
<evidence type="ECO:0000313" key="2">
    <source>
        <dbReference type="Proteomes" id="UP001148662"/>
    </source>
</evidence>
<accession>A0ACC1T4F6</accession>
<keyword evidence="2" id="KW-1185">Reference proteome</keyword>
<protein>
    <submittedName>
        <fullName evidence="1">Uncharacterized protein</fullName>
    </submittedName>
</protein>
<name>A0ACC1T4F6_9APHY</name>
<dbReference type="Proteomes" id="UP001148662">
    <property type="component" value="Unassembled WGS sequence"/>
</dbReference>
<dbReference type="EMBL" id="JANHOG010000617">
    <property type="protein sequence ID" value="KAJ3552785.1"/>
    <property type="molecule type" value="Genomic_DNA"/>
</dbReference>
<comment type="caution">
    <text evidence="1">The sequence shown here is derived from an EMBL/GenBank/DDBJ whole genome shotgun (WGS) entry which is preliminary data.</text>
</comment>
<gene>
    <name evidence="1" type="ORF">NM688_g3971</name>
</gene>
<proteinExistence type="predicted"/>